<dbReference type="EMBL" id="MKGI01000031">
    <property type="protein sequence ID" value="OEL11542.1"/>
    <property type="molecule type" value="Genomic_DNA"/>
</dbReference>
<evidence type="ECO:0000313" key="2">
    <source>
        <dbReference type="EMBL" id="OEL11542.1"/>
    </source>
</evidence>
<dbReference type="SUPFAM" id="SSF53474">
    <property type="entry name" value="alpha/beta-Hydrolases"/>
    <property type="match status" value="1"/>
</dbReference>
<feature type="domain" description="AB hydrolase-1" evidence="1">
    <location>
        <begin position="12"/>
        <end position="239"/>
    </location>
</feature>
<dbReference type="Pfam" id="PF00561">
    <property type="entry name" value="Abhydrolase_1"/>
    <property type="match status" value="1"/>
</dbReference>
<sequence length="260" mass="29401">MLHHEISGNGKKPLVLLHGFMENTTIWDEMEAHLSKDFTLIKIDLPGHGKSKVYQEIHTVELMAEKVKEVIDALKLEKINLLGHSLGGYVSLAFAEKFPEILESMTLFFSTTVADDDEKKQIRKRSIAVIDENFETFVKTSIPNLFSNNEKDILEGKIELAKNIAKSTDKEGVKAAQLGMAERPDRTEILENLDAKILIIAGKYDNAVKTENLLKIIPEKTNIKTYVLDCGHNGHWEKPTICAEIINTELFHNLPKHFLL</sequence>
<accession>A0A1E5UF67</accession>
<dbReference type="KEGG" id="cnr:EB819_00275"/>
<dbReference type="STRING" id="237258.SAMN04489756_11563"/>
<comment type="caution">
    <text evidence="2">The sequence shown here is derived from an EMBL/GenBank/DDBJ whole genome shotgun (WGS) entry which is preliminary data.</text>
</comment>
<reference evidence="2 3" key="1">
    <citation type="submission" date="2016-09" db="EMBL/GenBank/DDBJ databases">
        <authorList>
            <person name="Capua I."/>
            <person name="De Benedictis P."/>
            <person name="Joannis T."/>
            <person name="Lombin L.H."/>
            <person name="Cattoli G."/>
        </authorList>
    </citation>
    <scope>NUCLEOTIDE SEQUENCE [LARGE SCALE GENOMIC DNA]</scope>
    <source>
        <strain evidence="2 3">NRS-1</strain>
    </source>
</reference>
<protein>
    <recommendedName>
        <fullName evidence="1">AB hydrolase-1 domain-containing protein</fullName>
    </recommendedName>
</protein>
<evidence type="ECO:0000259" key="1">
    <source>
        <dbReference type="Pfam" id="PF00561"/>
    </source>
</evidence>
<dbReference type="AlphaFoldDB" id="A0A1E5UF67"/>
<gene>
    <name evidence="2" type="ORF">BHF72_1942</name>
</gene>
<organism evidence="2 3">
    <name type="scientific">Cloacibacterium normanense</name>
    <dbReference type="NCBI Taxonomy" id="237258"/>
    <lineage>
        <taxon>Bacteria</taxon>
        <taxon>Pseudomonadati</taxon>
        <taxon>Bacteroidota</taxon>
        <taxon>Flavobacteriia</taxon>
        <taxon>Flavobacteriales</taxon>
        <taxon>Weeksellaceae</taxon>
    </lineage>
</organism>
<keyword evidence="3" id="KW-1185">Reference proteome</keyword>
<dbReference type="InterPro" id="IPR000073">
    <property type="entry name" value="AB_hydrolase_1"/>
</dbReference>
<dbReference type="InterPro" id="IPR029058">
    <property type="entry name" value="AB_hydrolase_fold"/>
</dbReference>
<dbReference type="RefSeq" id="WP_069797866.1">
    <property type="nucleotide sequence ID" value="NZ_CP034157.1"/>
</dbReference>
<proteinExistence type="predicted"/>
<dbReference type="PRINTS" id="PR00111">
    <property type="entry name" value="ABHYDROLASE"/>
</dbReference>
<dbReference type="InterPro" id="IPR050266">
    <property type="entry name" value="AB_hydrolase_sf"/>
</dbReference>
<dbReference type="Gene3D" id="3.40.50.1820">
    <property type="entry name" value="alpha/beta hydrolase"/>
    <property type="match status" value="1"/>
</dbReference>
<dbReference type="OrthoDB" id="252464at2"/>
<name>A0A1E5UF67_9FLAO</name>
<dbReference type="PANTHER" id="PTHR43798">
    <property type="entry name" value="MONOACYLGLYCEROL LIPASE"/>
    <property type="match status" value="1"/>
</dbReference>
<dbReference type="Proteomes" id="UP000095601">
    <property type="component" value="Unassembled WGS sequence"/>
</dbReference>
<dbReference type="PATRIC" id="fig|237258.4.peg.1935"/>
<evidence type="ECO:0000313" key="3">
    <source>
        <dbReference type="Proteomes" id="UP000095601"/>
    </source>
</evidence>